<sequence length="382" mass="42534">MPRIRLEDAARCRQPGTSVGKKSTSTSSPSQSATLPPANIECRQDEYVYKLSGISVQDRLNQLLAHQPPTRPKFLQGPRHRTKASRWESLLESADHFRTSDSERSLLTRTNRFKRRIPVQSTFLNRAQRAAILAWLRDVVPEEPHVNSPKVRPTTPPVAVMSPTVPLTIRRLAHHLVTTGDLDQCDQVRFDISDFSSSSGSIARPQVVQSHSSTVPVKRTIASNDSGPDFFSQTLRMTKMPKTDIDIVPDLPAPANLQQSQLSTFTRFEDNDQSFNTFSDSSGGVSRLFASRDTSRHTSPRTEHGTDVQADPSAAPGRKRRWREGDGEAQDRFENSRGAMQSQAQGEAAEQNLSQVHAGGLHNDRDQSRDEVILSLLARLND</sequence>
<feature type="region of interest" description="Disordered" evidence="1">
    <location>
        <begin position="1"/>
        <end position="39"/>
    </location>
</feature>
<dbReference type="EMBL" id="OOIN01000001">
    <property type="protein sequence ID" value="SPO20216.1"/>
    <property type="molecule type" value="Genomic_DNA"/>
</dbReference>
<feature type="compositionally biased region" description="Basic and acidic residues" evidence="1">
    <location>
        <begin position="323"/>
        <end position="335"/>
    </location>
</feature>
<organism evidence="2 3">
    <name type="scientific">Ustilago trichophora</name>
    <dbReference type="NCBI Taxonomy" id="86804"/>
    <lineage>
        <taxon>Eukaryota</taxon>
        <taxon>Fungi</taxon>
        <taxon>Dikarya</taxon>
        <taxon>Basidiomycota</taxon>
        <taxon>Ustilaginomycotina</taxon>
        <taxon>Ustilaginomycetes</taxon>
        <taxon>Ustilaginales</taxon>
        <taxon>Ustilaginaceae</taxon>
        <taxon>Ustilago</taxon>
    </lineage>
</organism>
<reference evidence="2 3" key="1">
    <citation type="submission" date="2018-03" db="EMBL/GenBank/DDBJ databases">
        <authorList>
            <person name="Guldener U."/>
        </authorList>
    </citation>
    <scope>NUCLEOTIDE SEQUENCE [LARGE SCALE GENOMIC DNA]</scope>
    <source>
        <strain evidence="2 3">NBRC100155</strain>
    </source>
</reference>
<keyword evidence="3" id="KW-1185">Reference proteome</keyword>
<feature type="compositionally biased region" description="Polar residues" evidence="1">
    <location>
        <begin position="338"/>
        <end position="355"/>
    </location>
</feature>
<feature type="region of interest" description="Disordered" evidence="1">
    <location>
        <begin position="275"/>
        <end position="369"/>
    </location>
</feature>
<feature type="compositionally biased region" description="Low complexity" evidence="1">
    <location>
        <begin position="15"/>
        <end position="38"/>
    </location>
</feature>
<feature type="compositionally biased region" description="Basic and acidic residues" evidence="1">
    <location>
        <begin position="1"/>
        <end position="11"/>
    </location>
</feature>
<feature type="compositionally biased region" description="Polar residues" evidence="1">
    <location>
        <begin position="207"/>
        <end position="228"/>
    </location>
</feature>
<feature type="region of interest" description="Disordered" evidence="1">
    <location>
        <begin position="203"/>
        <end position="228"/>
    </location>
</feature>
<name>A0A5C3DSP0_9BASI</name>
<accession>A0A5C3DSP0</accession>
<feature type="compositionally biased region" description="Polar residues" evidence="1">
    <location>
        <begin position="275"/>
        <end position="284"/>
    </location>
</feature>
<evidence type="ECO:0000313" key="3">
    <source>
        <dbReference type="Proteomes" id="UP000324022"/>
    </source>
</evidence>
<evidence type="ECO:0000256" key="1">
    <source>
        <dbReference type="SAM" id="MobiDB-lite"/>
    </source>
</evidence>
<dbReference type="AlphaFoldDB" id="A0A5C3DSP0"/>
<evidence type="ECO:0000313" key="2">
    <source>
        <dbReference type="EMBL" id="SPO20216.1"/>
    </source>
</evidence>
<dbReference type="Proteomes" id="UP000324022">
    <property type="component" value="Unassembled WGS sequence"/>
</dbReference>
<protein>
    <submittedName>
        <fullName evidence="2">Uncharacterized protein</fullName>
    </submittedName>
</protein>
<proteinExistence type="predicted"/>
<feature type="compositionally biased region" description="Basic and acidic residues" evidence="1">
    <location>
        <begin position="293"/>
        <end position="306"/>
    </location>
</feature>
<gene>
    <name evidence="2" type="ORF">UTRI_00609_B</name>
</gene>